<organism evidence="10">
    <name type="scientific">Harpegnathos saltator</name>
    <name type="common">Jerdon's jumping ant</name>
    <dbReference type="NCBI Taxonomy" id="610380"/>
    <lineage>
        <taxon>Eukaryota</taxon>
        <taxon>Metazoa</taxon>
        <taxon>Ecdysozoa</taxon>
        <taxon>Arthropoda</taxon>
        <taxon>Hexapoda</taxon>
        <taxon>Insecta</taxon>
        <taxon>Pterygota</taxon>
        <taxon>Neoptera</taxon>
        <taxon>Endopterygota</taxon>
        <taxon>Hymenoptera</taxon>
        <taxon>Apocrita</taxon>
        <taxon>Aculeata</taxon>
        <taxon>Formicoidea</taxon>
        <taxon>Formicidae</taxon>
        <taxon>Ponerinae</taxon>
        <taxon>Ponerini</taxon>
        <taxon>Harpegnathos</taxon>
    </lineage>
</organism>
<evidence type="ECO:0000313" key="9">
    <source>
        <dbReference type="EMBL" id="EFN82600.1"/>
    </source>
</evidence>
<feature type="region of interest" description="Disordered" evidence="7">
    <location>
        <begin position="208"/>
        <end position="248"/>
    </location>
</feature>
<evidence type="ECO:0000256" key="3">
    <source>
        <dbReference type="ARBA" id="ARBA00015571"/>
    </source>
</evidence>
<evidence type="ECO:0000256" key="2">
    <source>
        <dbReference type="ARBA" id="ARBA00005944"/>
    </source>
</evidence>
<keyword evidence="10" id="KW-1185">Reference proteome</keyword>
<dbReference type="AlphaFoldDB" id="E2BP08"/>
<comment type="similarity">
    <text evidence="2">Belongs to the chloride channel MCLC family.</text>
</comment>
<protein>
    <recommendedName>
        <fullName evidence="3">Chloride channel CLIC-like protein 1</fullName>
    </recommendedName>
</protein>
<evidence type="ECO:0000256" key="4">
    <source>
        <dbReference type="ARBA" id="ARBA00022692"/>
    </source>
</evidence>
<name>E2BP08_HARSA</name>
<evidence type="ECO:0000313" key="10">
    <source>
        <dbReference type="Proteomes" id="UP000008237"/>
    </source>
</evidence>
<dbReference type="Proteomes" id="UP000008237">
    <property type="component" value="Unassembled WGS sequence"/>
</dbReference>
<dbReference type="GO" id="GO:0016020">
    <property type="term" value="C:membrane"/>
    <property type="evidence" value="ECO:0007669"/>
    <property type="project" value="UniProtKB-SubCell"/>
</dbReference>
<reference evidence="9 10" key="1">
    <citation type="journal article" date="2010" name="Science">
        <title>Genomic comparison of the ants Camponotus floridanus and Harpegnathos saltator.</title>
        <authorList>
            <person name="Bonasio R."/>
            <person name="Zhang G."/>
            <person name="Ye C."/>
            <person name="Mutti N.S."/>
            <person name="Fang X."/>
            <person name="Qin N."/>
            <person name="Donahue G."/>
            <person name="Yang P."/>
            <person name="Li Q."/>
            <person name="Li C."/>
            <person name="Zhang P."/>
            <person name="Huang Z."/>
            <person name="Berger S.L."/>
            <person name="Reinberg D."/>
            <person name="Wang J."/>
            <person name="Liebig J."/>
        </authorList>
    </citation>
    <scope>NUCLEOTIDE SEQUENCE [LARGE SCALE GENOMIC DNA]</scope>
    <source>
        <strain evidence="9 10">R22 G/1</strain>
    </source>
</reference>
<feature type="transmembrane region" description="Helical" evidence="8">
    <location>
        <begin position="100"/>
        <end position="123"/>
    </location>
</feature>
<dbReference type="STRING" id="610380.E2BP08"/>
<dbReference type="InParanoid" id="E2BP08"/>
<dbReference type="OrthoDB" id="5837849at2759"/>
<dbReference type="GO" id="GO:0005783">
    <property type="term" value="C:endoplasmic reticulum"/>
    <property type="evidence" value="ECO:0007669"/>
    <property type="project" value="TreeGrafter"/>
</dbReference>
<gene>
    <name evidence="9" type="ORF">EAI_00892</name>
</gene>
<proteinExistence type="inferred from homology"/>
<evidence type="ECO:0000256" key="7">
    <source>
        <dbReference type="SAM" id="MobiDB-lite"/>
    </source>
</evidence>
<dbReference type="Pfam" id="PF05934">
    <property type="entry name" value="MCLC"/>
    <property type="match status" value="1"/>
</dbReference>
<dbReference type="GO" id="GO:0005254">
    <property type="term" value="F:chloride channel activity"/>
    <property type="evidence" value="ECO:0007669"/>
    <property type="project" value="TreeGrafter"/>
</dbReference>
<keyword evidence="4 8" id="KW-0812">Transmembrane</keyword>
<evidence type="ECO:0000256" key="5">
    <source>
        <dbReference type="ARBA" id="ARBA00022989"/>
    </source>
</evidence>
<keyword evidence="5 8" id="KW-1133">Transmembrane helix</keyword>
<feature type="transmembrane region" description="Helical" evidence="8">
    <location>
        <begin position="135"/>
        <end position="161"/>
    </location>
</feature>
<keyword evidence="6 8" id="KW-0472">Membrane</keyword>
<comment type="subcellular location">
    <subcellularLocation>
        <location evidence="1">Membrane</location>
        <topology evidence="1">Multi-pass membrane protein</topology>
    </subcellularLocation>
</comment>
<evidence type="ECO:0000256" key="6">
    <source>
        <dbReference type="ARBA" id="ARBA00023136"/>
    </source>
</evidence>
<evidence type="ECO:0000256" key="1">
    <source>
        <dbReference type="ARBA" id="ARBA00004141"/>
    </source>
</evidence>
<sequence>MNNHLKIAQRCNCKELDGRNTQEAVFYKRMIAVLLSNLVVQEAEIKLMAAQAQFAEMPIACQPHKMGIWDKIVVWFSRTNDCEKYYETLMANPRLQVTPAFALTHFLSAVIFHPLSYLGLIMSEFIDNATSKMNGIYAFPVTIILSISFCVCIILLPLFLIGGSFNLGIGPFFRFGIKGRGNQVNQERIDRIYEDTVLRKQLKGSERMKQITLEQDPASGDAGVDKHYPDEKPEVMESDEKKEGDSHC</sequence>
<dbReference type="InterPro" id="IPR009231">
    <property type="entry name" value="Chloride_chnl_CLIC-like"/>
</dbReference>
<dbReference type="PANTHER" id="PTHR34093">
    <property type="entry name" value="CHLORIDE CHANNEL CLIC-LIKE PROTEIN 1"/>
    <property type="match status" value="1"/>
</dbReference>
<evidence type="ECO:0000256" key="8">
    <source>
        <dbReference type="SAM" id="Phobius"/>
    </source>
</evidence>
<accession>E2BP08</accession>
<dbReference type="PANTHER" id="PTHR34093:SF1">
    <property type="entry name" value="CHLORIDE CHANNEL CLIC-LIKE PROTEIN 1"/>
    <property type="match status" value="1"/>
</dbReference>
<dbReference type="EMBL" id="GL449511">
    <property type="protein sequence ID" value="EFN82600.1"/>
    <property type="molecule type" value="Genomic_DNA"/>
</dbReference>
<feature type="compositionally biased region" description="Basic and acidic residues" evidence="7">
    <location>
        <begin position="223"/>
        <end position="248"/>
    </location>
</feature>